<dbReference type="InterPro" id="IPR027417">
    <property type="entry name" value="P-loop_NTPase"/>
</dbReference>
<dbReference type="OrthoDB" id="2764599at2759"/>
<dbReference type="Gene3D" id="3.40.50.300">
    <property type="entry name" value="P-loop containing nucleotide triphosphate hydrolases"/>
    <property type="match status" value="1"/>
</dbReference>
<dbReference type="Proteomes" id="UP000230002">
    <property type="component" value="Unassembled WGS sequence"/>
</dbReference>
<dbReference type="EMBL" id="AYKW01000017">
    <property type="protein sequence ID" value="PIL29958.1"/>
    <property type="molecule type" value="Genomic_DNA"/>
</dbReference>
<evidence type="ECO:0000313" key="2">
    <source>
        <dbReference type="Proteomes" id="UP000230002"/>
    </source>
</evidence>
<keyword evidence="2" id="KW-1185">Reference proteome</keyword>
<evidence type="ECO:0000313" key="1">
    <source>
        <dbReference type="EMBL" id="PIL29958.1"/>
    </source>
</evidence>
<protein>
    <submittedName>
        <fullName evidence="1">Uncharacterized protein</fullName>
    </submittedName>
</protein>
<dbReference type="SUPFAM" id="SSF52540">
    <property type="entry name" value="P-loop containing nucleoside triphosphate hydrolases"/>
    <property type="match status" value="1"/>
</dbReference>
<dbReference type="AlphaFoldDB" id="A0A2G8S8V0"/>
<reference evidence="1 2" key="1">
    <citation type="journal article" date="2015" name="Sci. Rep.">
        <title>Chromosome-level genome map provides insights into diverse defense mechanisms in the medicinal fungus Ganoderma sinense.</title>
        <authorList>
            <person name="Zhu Y."/>
            <person name="Xu J."/>
            <person name="Sun C."/>
            <person name="Zhou S."/>
            <person name="Xu H."/>
            <person name="Nelson D.R."/>
            <person name="Qian J."/>
            <person name="Song J."/>
            <person name="Luo H."/>
            <person name="Xiang L."/>
            <person name="Li Y."/>
            <person name="Xu Z."/>
            <person name="Ji A."/>
            <person name="Wang L."/>
            <person name="Lu S."/>
            <person name="Hayward A."/>
            <person name="Sun W."/>
            <person name="Li X."/>
            <person name="Schwartz D.C."/>
            <person name="Wang Y."/>
            <person name="Chen S."/>
        </authorList>
    </citation>
    <scope>NUCLEOTIDE SEQUENCE [LARGE SCALE GENOMIC DNA]</scope>
    <source>
        <strain evidence="1 2">ZZ0214-1</strain>
    </source>
</reference>
<gene>
    <name evidence="1" type="ORF">GSI_07869</name>
</gene>
<comment type="caution">
    <text evidence="1">The sequence shown here is derived from an EMBL/GenBank/DDBJ whole genome shotgun (WGS) entry which is preliminary data.</text>
</comment>
<accession>A0A2G8S8V0</accession>
<dbReference type="STRING" id="1077348.A0A2G8S8V0"/>
<organism evidence="1 2">
    <name type="scientific">Ganoderma sinense ZZ0214-1</name>
    <dbReference type="NCBI Taxonomy" id="1077348"/>
    <lineage>
        <taxon>Eukaryota</taxon>
        <taxon>Fungi</taxon>
        <taxon>Dikarya</taxon>
        <taxon>Basidiomycota</taxon>
        <taxon>Agaricomycotina</taxon>
        <taxon>Agaricomycetes</taxon>
        <taxon>Polyporales</taxon>
        <taxon>Polyporaceae</taxon>
        <taxon>Ganoderma</taxon>
    </lineage>
</organism>
<sequence>MLVSRDWKRKDLCVRPPSPRPSPCVPYRRKANGTTVSELVMTPTCELTVQEHGTLEELGELFGILSVAVYGRMDDGPQIIALKDLNKGGMTTHIVVGTPGRI</sequence>
<name>A0A2G8S8V0_9APHY</name>
<proteinExistence type="predicted"/>